<keyword evidence="2" id="KW-0547">Nucleotide-binding</keyword>
<feature type="compositionally biased region" description="Acidic residues" evidence="1">
    <location>
        <begin position="164"/>
        <end position="175"/>
    </location>
</feature>
<dbReference type="EMBL" id="JAHLQT010007000">
    <property type="protein sequence ID" value="KAG7174785.1"/>
    <property type="molecule type" value="Genomic_DNA"/>
</dbReference>
<dbReference type="InterPro" id="IPR027417">
    <property type="entry name" value="P-loop_NTPase"/>
</dbReference>
<feature type="compositionally biased region" description="Low complexity" evidence="1">
    <location>
        <begin position="140"/>
        <end position="158"/>
    </location>
</feature>
<dbReference type="Gene3D" id="3.40.50.300">
    <property type="entry name" value="P-loop containing nucleotide triphosphate hydrolases"/>
    <property type="match status" value="1"/>
</dbReference>
<proteinExistence type="predicted"/>
<keyword evidence="2" id="KW-0347">Helicase</keyword>
<dbReference type="AlphaFoldDB" id="A0A8J5N6Y3"/>
<gene>
    <name evidence="2" type="primary">Mcm9-L2</name>
    <name evidence="2" type="ORF">Hamer_G026360</name>
</gene>
<feature type="region of interest" description="Disordered" evidence="1">
    <location>
        <begin position="119"/>
        <end position="175"/>
    </location>
</feature>
<feature type="non-terminal residue" evidence="2">
    <location>
        <position position="1"/>
    </location>
</feature>
<dbReference type="GO" id="GO:0004386">
    <property type="term" value="F:helicase activity"/>
    <property type="evidence" value="ECO:0007669"/>
    <property type="project" value="UniProtKB-KW"/>
</dbReference>
<dbReference type="Proteomes" id="UP000747542">
    <property type="component" value="Unassembled WGS sequence"/>
</dbReference>
<name>A0A8J5N6Y3_HOMAM</name>
<keyword evidence="3" id="KW-1185">Reference proteome</keyword>
<reference evidence="2" key="1">
    <citation type="journal article" date="2021" name="Sci. Adv.">
        <title>The American lobster genome reveals insights on longevity, neural, and immune adaptations.</title>
        <authorList>
            <person name="Polinski J.M."/>
            <person name="Zimin A.V."/>
            <person name="Clark K.F."/>
            <person name="Kohn A.B."/>
            <person name="Sadowski N."/>
            <person name="Timp W."/>
            <person name="Ptitsyn A."/>
            <person name="Khanna P."/>
            <person name="Romanova D.Y."/>
            <person name="Williams P."/>
            <person name="Greenwood S.J."/>
            <person name="Moroz L.L."/>
            <person name="Walt D.R."/>
            <person name="Bodnar A.G."/>
        </authorList>
    </citation>
    <scope>NUCLEOTIDE SEQUENCE</scope>
    <source>
        <strain evidence="2">GMGI-L3</strain>
    </source>
</reference>
<accession>A0A8J5N6Y3</accession>
<evidence type="ECO:0000313" key="3">
    <source>
        <dbReference type="Proteomes" id="UP000747542"/>
    </source>
</evidence>
<evidence type="ECO:0000313" key="2">
    <source>
        <dbReference type="EMBL" id="KAG7174785.1"/>
    </source>
</evidence>
<keyword evidence="2" id="KW-0067">ATP-binding</keyword>
<evidence type="ECO:0000256" key="1">
    <source>
        <dbReference type="SAM" id="MobiDB-lite"/>
    </source>
</evidence>
<keyword evidence="2" id="KW-0378">Hydrolase</keyword>
<protein>
    <submittedName>
        <fullName evidence="2">DNA helicase MCM9-like 2</fullName>
    </submittedName>
</protein>
<organism evidence="2 3">
    <name type="scientific">Homarus americanus</name>
    <name type="common">American lobster</name>
    <dbReference type="NCBI Taxonomy" id="6706"/>
    <lineage>
        <taxon>Eukaryota</taxon>
        <taxon>Metazoa</taxon>
        <taxon>Ecdysozoa</taxon>
        <taxon>Arthropoda</taxon>
        <taxon>Crustacea</taxon>
        <taxon>Multicrustacea</taxon>
        <taxon>Malacostraca</taxon>
        <taxon>Eumalacostraca</taxon>
        <taxon>Eucarida</taxon>
        <taxon>Decapoda</taxon>
        <taxon>Pleocyemata</taxon>
        <taxon>Astacidea</taxon>
        <taxon>Nephropoidea</taxon>
        <taxon>Nephropidae</taxon>
        <taxon>Homarus</taxon>
    </lineage>
</organism>
<sequence>MLESLVRLSQGHAKLMMRTEVTVQDAIVAVTLMEATMCGASVIAGINPLHTSFPHSPGEDYKHQDFRRGQRLCCKIFVFDILSDEVTRLNQQRKLFMNWKTAHPKASKRKDKTACGVKELDDVPEKNSKRKQQQTLPQMSKNLESSTSSSDLDVSFSTARNDNEELDDADFDFDL</sequence>
<comment type="caution">
    <text evidence="2">The sequence shown here is derived from an EMBL/GenBank/DDBJ whole genome shotgun (WGS) entry which is preliminary data.</text>
</comment>